<keyword evidence="12 14" id="KW-0560">Oxidoreductase</keyword>
<gene>
    <name evidence="19" type="primary">qoxA</name>
    <name evidence="19" type="ORF">FCL54_00910</name>
</gene>
<keyword evidence="11 16" id="KW-1133">Transmembrane helix</keyword>
<dbReference type="GO" id="GO:0005886">
    <property type="term" value="C:plasma membrane"/>
    <property type="evidence" value="ECO:0007669"/>
    <property type="project" value="UniProtKB-SubCell"/>
</dbReference>
<evidence type="ECO:0000256" key="2">
    <source>
        <dbReference type="ARBA" id="ARBA00004651"/>
    </source>
</evidence>
<keyword evidence="8 16" id="KW-0812">Transmembrane</keyword>
<dbReference type="EMBL" id="SWLG01000001">
    <property type="protein sequence ID" value="TLS38903.1"/>
    <property type="molecule type" value="Genomic_DNA"/>
</dbReference>
<dbReference type="PROSITE" id="PS50999">
    <property type="entry name" value="COX2_TM"/>
    <property type="match status" value="1"/>
</dbReference>
<dbReference type="InterPro" id="IPR006333">
    <property type="entry name" value="Cyt_o_ubiquinol_oxidase_su2"/>
</dbReference>
<keyword evidence="5 14" id="KW-0813">Transport</keyword>
<dbReference type="InterPro" id="IPR006332">
    <property type="entry name" value="QoxA"/>
</dbReference>
<dbReference type="Proteomes" id="UP000308230">
    <property type="component" value="Unassembled WGS sequence"/>
</dbReference>
<proteinExistence type="inferred from homology"/>
<evidence type="ECO:0000313" key="19">
    <source>
        <dbReference type="EMBL" id="TLS38903.1"/>
    </source>
</evidence>
<evidence type="ECO:0000256" key="7">
    <source>
        <dbReference type="ARBA" id="ARBA00022660"/>
    </source>
</evidence>
<feature type="region of interest" description="Disordered" evidence="15">
    <location>
        <begin position="265"/>
        <end position="310"/>
    </location>
</feature>
<dbReference type="PANTHER" id="PTHR22888">
    <property type="entry name" value="CYTOCHROME C OXIDASE, SUBUNIT II"/>
    <property type="match status" value="1"/>
</dbReference>
<evidence type="ECO:0000313" key="20">
    <source>
        <dbReference type="Proteomes" id="UP000308230"/>
    </source>
</evidence>
<accession>A0A5R9FDE9</accession>
<evidence type="ECO:0000256" key="6">
    <source>
        <dbReference type="ARBA" id="ARBA00022475"/>
    </source>
</evidence>
<evidence type="ECO:0000256" key="12">
    <source>
        <dbReference type="ARBA" id="ARBA00023002"/>
    </source>
</evidence>
<feature type="compositionally biased region" description="Basic and acidic residues" evidence="15">
    <location>
        <begin position="272"/>
        <end position="293"/>
    </location>
</feature>
<dbReference type="InterPro" id="IPR036257">
    <property type="entry name" value="Cyt_c_oxidase_su2_TM_sf"/>
</dbReference>
<dbReference type="InterPro" id="IPR034227">
    <property type="entry name" value="CuRO_UO_II"/>
</dbReference>
<dbReference type="InterPro" id="IPR008972">
    <property type="entry name" value="Cupredoxin"/>
</dbReference>
<dbReference type="Gene3D" id="2.60.40.420">
    <property type="entry name" value="Cupredoxins - blue copper proteins"/>
    <property type="match status" value="1"/>
</dbReference>
<dbReference type="InterPro" id="IPR045187">
    <property type="entry name" value="CcO_II"/>
</dbReference>
<feature type="domain" description="Cytochrome oxidase subunit II copper A binding" evidence="17">
    <location>
        <begin position="122"/>
        <end position="234"/>
    </location>
</feature>
<organism evidence="19 20">
    <name type="scientific">Exobacillus caeni</name>
    <dbReference type="NCBI Taxonomy" id="2574798"/>
    <lineage>
        <taxon>Bacteria</taxon>
        <taxon>Bacillati</taxon>
        <taxon>Bacillota</taxon>
        <taxon>Bacilli</taxon>
        <taxon>Bacillales</taxon>
        <taxon>Guptibacillaceae</taxon>
        <taxon>Exobacillus</taxon>
    </lineage>
</organism>
<keyword evidence="13 14" id="KW-0472">Membrane</keyword>
<dbReference type="GO" id="GO:0042773">
    <property type="term" value="P:ATP synthesis coupled electron transport"/>
    <property type="evidence" value="ECO:0007669"/>
    <property type="project" value="TreeGrafter"/>
</dbReference>
<dbReference type="Gene3D" id="1.10.287.90">
    <property type="match status" value="1"/>
</dbReference>
<evidence type="ECO:0000256" key="8">
    <source>
        <dbReference type="ARBA" id="ARBA00022692"/>
    </source>
</evidence>
<feature type="transmembrane region" description="Helical" evidence="16">
    <location>
        <begin position="85"/>
        <end position="106"/>
    </location>
</feature>
<evidence type="ECO:0000256" key="10">
    <source>
        <dbReference type="ARBA" id="ARBA00022982"/>
    </source>
</evidence>
<dbReference type="AlphaFoldDB" id="A0A5R9FDE9"/>
<dbReference type="CDD" id="cd04212">
    <property type="entry name" value="CuRO_UO_II"/>
    <property type="match status" value="1"/>
</dbReference>
<feature type="transmembrane region" description="Helical" evidence="16">
    <location>
        <begin position="45"/>
        <end position="64"/>
    </location>
</feature>
<reference evidence="19 20" key="1">
    <citation type="submission" date="2019-04" db="EMBL/GenBank/DDBJ databases">
        <title>Bacillus caeni sp. nov., a bacterium isolated from mangrove sediment.</title>
        <authorList>
            <person name="Huang H."/>
            <person name="Mo K."/>
            <person name="Hu Y."/>
        </authorList>
    </citation>
    <scope>NUCLEOTIDE SEQUENCE [LARGE SCALE GENOMIC DNA]</scope>
    <source>
        <strain evidence="19 20">HB172195</strain>
    </source>
</reference>
<evidence type="ECO:0000256" key="14">
    <source>
        <dbReference type="PIRNR" id="PIRNR000292"/>
    </source>
</evidence>
<evidence type="ECO:0000259" key="17">
    <source>
        <dbReference type="PROSITE" id="PS50857"/>
    </source>
</evidence>
<evidence type="ECO:0000256" key="16">
    <source>
        <dbReference type="SAM" id="Phobius"/>
    </source>
</evidence>
<evidence type="ECO:0000256" key="5">
    <source>
        <dbReference type="ARBA" id="ARBA00022448"/>
    </source>
</evidence>
<dbReference type="OrthoDB" id="9783445at2"/>
<feature type="compositionally biased region" description="Low complexity" evidence="15">
    <location>
        <begin position="294"/>
        <end position="303"/>
    </location>
</feature>
<evidence type="ECO:0000259" key="18">
    <source>
        <dbReference type="PROSITE" id="PS50999"/>
    </source>
</evidence>
<dbReference type="GO" id="GO:0016682">
    <property type="term" value="F:oxidoreductase activity, acting on diphenols and related substances as donors, oxygen as acceptor"/>
    <property type="evidence" value="ECO:0007669"/>
    <property type="project" value="InterPro"/>
</dbReference>
<dbReference type="GO" id="GO:0005507">
    <property type="term" value="F:copper ion binding"/>
    <property type="evidence" value="ECO:0007669"/>
    <property type="project" value="InterPro"/>
</dbReference>
<evidence type="ECO:0000256" key="15">
    <source>
        <dbReference type="SAM" id="MobiDB-lite"/>
    </source>
</evidence>
<evidence type="ECO:0000256" key="9">
    <source>
        <dbReference type="ARBA" id="ARBA00022729"/>
    </source>
</evidence>
<dbReference type="GO" id="GO:0004129">
    <property type="term" value="F:cytochrome-c oxidase activity"/>
    <property type="evidence" value="ECO:0007669"/>
    <property type="project" value="UniProtKB-UniRule"/>
</dbReference>
<keyword evidence="9" id="KW-0732">Signal</keyword>
<name>A0A5R9FDE9_9BACL</name>
<evidence type="ECO:0000256" key="4">
    <source>
        <dbReference type="ARBA" id="ARBA00016131"/>
    </source>
</evidence>
<evidence type="ECO:0000256" key="13">
    <source>
        <dbReference type="ARBA" id="ARBA00023136"/>
    </source>
</evidence>
<dbReference type="InterPro" id="IPR011759">
    <property type="entry name" value="Cyt_c_oxidase_su2_TM_dom"/>
</dbReference>
<comment type="caution">
    <text evidence="19">The sequence shown here is derived from an EMBL/GenBank/DDBJ whole genome shotgun (WGS) entry which is preliminary data.</text>
</comment>
<protein>
    <recommendedName>
        <fullName evidence="4 14">Quinol oxidase subunit 2</fullName>
        <ecNumber evidence="14">1.10.3.-</ecNumber>
    </recommendedName>
</protein>
<dbReference type="SUPFAM" id="SSF81464">
    <property type="entry name" value="Cytochrome c oxidase subunit II-like, transmembrane region"/>
    <property type="match status" value="1"/>
</dbReference>
<comment type="subcellular location">
    <subcellularLocation>
        <location evidence="2">Cell membrane</location>
        <topology evidence="2">Multi-pass membrane protein</topology>
    </subcellularLocation>
</comment>
<keyword evidence="10 14" id="KW-0249">Electron transport</keyword>
<dbReference type="PANTHER" id="PTHR22888:SF18">
    <property type="entry name" value="CYTOCHROME BO(3) UBIQUINOL OXIDASE SUBUNIT 2"/>
    <property type="match status" value="1"/>
</dbReference>
<dbReference type="SUPFAM" id="SSF49503">
    <property type="entry name" value="Cupredoxins"/>
    <property type="match status" value="1"/>
</dbReference>
<dbReference type="PROSITE" id="PS50857">
    <property type="entry name" value="COX2_CUA"/>
    <property type="match status" value="1"/>
</dbReference>
<dbReference type="NCBIfam" id="TIGR01432">
    <property type="entry name" value="QOXA"/>
    <property type="match status" value="1"/>
</dbReference>
<dbReference type="InterPro" id="IPR002429">
    <property type="entry name" value="CcO_II-like_C"/>
</dbReference>
<feature type="domain" description="Cytochrome oxidase subunit II transmembrane region profile" evidence="18">
    <location>
        <begin position="18"/>
        <end position="116"/>
    </location>
</feature>
<dbReference type="GO" id="GO:0009486">
    <property type="term" value="F:cytochrome bo3 ubiquinol oxidase activity"/>
    <property type="evidence" value="ECO:0007669"/>
    <property type="project" value="InterPro"/>
</dbReference>
<comment type="catalytic activity">
    <reaction evidence="1 14">
        <text>2 a quinol + O2 = 2 a quinone + 2 H2O</text>
        <dbReference type="Rhea" id="RHEA:55376"/>
        <dbReference type="ChEBI" id="CHEBI:15377"/>
        <dbReference type="ChEBI" id="CHEBI:15379"/>
        <dbReference type="ChEBI" id="CHEBI:24646"/>
        <dbReference type="ChEBI" id="CHEBI:132124"/>
    </reaction>
</comment>
<dbReference type="Pfam" id="PF02790">
    <property type="entry name" value="COX2_TM"/>
    <property type="match status" value="1"/>
</dbReference>
<sequence>MKFKWALIAVVLSIVTVLTGCEPLTVLDPKGPQAERLAGDIMLTIWIMLGIVLVVFTLLIVMLVKYRASKQPEEYEPPHIEGNKWVEGIFVGIPIIIIAVLSFISVQSNYIVESAPEGYGDKEPLVVYASSSDWKWHFSYPEQGIETVNYLNVPTDRPLEFRLYSYGPITSFWIPQLGGQKYAMNAHVTKLHLAADTPGEYMGRNSNFSGEGFAENKFDVTAMTQDEFDEWVDEVKDTAKPLSEEKFEELLEPGHLGRLTFTGTHLDFSPAPEHHMDGSEDGEDGHMEADEHQSASSEESSSQGHNKHNE</sequence>
<comment type="function">
    <text evidence="14">Catalyzes quinol oxidation with the concomitant reduction of oxygen to water. Subunit II transfers the electrons from a quinol to the binuclear center of the catalytic subunit I.</text>
</comment>
<evidence type="ECO:0000256" key="3">
    <source>
        <dbReference type="ARBA" id="ARBA00007866"/>
    </source>
</evidence>
<dbReference type="PROSITE" id="PS51257">
    <property type="entry name" value="PROKAR_LIPOPROTEIN"/>
    <property type="match status" value="1"/>
</dbReference>
<dbReference type="EC" id="1.10.3.-" evidence="14"/>
<evidence type="ECO:0000256" key="11">
    <source>
        <dbReference type="ARBA" id="ARBA00022989"/>
    </source>
</evidence>
<evidence type="ECO:0000256" key="1">
    <source>
        <dbReference type="ARBA" id="ARBA00000725"/>
    </source>
</evidence>
<dbReference type="RefSeq" id="WP_138122204.1">
    <property type="nucleotide sequence ID" value="NZ_SWLG01000001.1"/>
</dbReference>
<keyword evidence="7 14" id="KW-0679">Respiratory chain</keyword>
<comment type="similarity">
    <text evidence="3 14">Belongs to the cytochrome c oxidase subunit 2 family.</text>
</comment>
<dbReference type="PIRSF" id="PIRSF000292">
    <property type="entry name" value="Ubi_od_II"/>
    <property type="match status" value="1"/>
</dbReference>
<keyword evidence="6 14" id="KW-1003">Cell membrane</keyword>
<keyword evidence="20" id="KW-1185">Reference proteome</keyword>